<dbReference type="AlphaFoldDB" id="A0A1X7UQN4"/>
<dbReference type="GO" id="GO:0003676">
    <property type="term" value="F:nucleic acid binding"/>
    <property type="evidence" value="ECO:0007669"/>
    <property type="project" value="InterPro"/>
</dbReference>
<feature type="domain" description="HIRAN" evidence="4">
    <location>
        <begin position="14"/>
        <end position="79"/>
    </location>
</feature>
<proteinExistence type="predicted"/>
<sequence length="153" mass="16704">MAELQAEFCCVSMVRGYHVYKTVWEAAVDGEVLLCKRETENGHDPYAVAVIRGNGIVVGHLAKKISVICSLFIKRGGVITCSVNGKRRYSRDLPQGGLEIPCRLHFSGKADPIDKVEALIKEVTASIEDVNAATDESEDGKERALKKRKIGCG</sequence>
<evidence type="ECO:0000313" key="5">
    <source>
        <dbReference type="EnsemblMetazoa" id="Aqu2.1.29707_001"/>
    </source>
</evidence>
<dbReference type="Gene3D" id="3.30.70.2330">
    <property type="match status" value="1"/>
</dbReference>
<dbReference type="GO" id="GO:0016818">
    <property type="term" value="F:hydrolase activity, acting on acid anhydrides, in phosphorus-containing anhydrides"/>
    <property type="evidence" value="ECO:0007669"/>
    <property type="project" value="InterPro"/>
</dbReference>
<dbReference type="Pfam" id="PF08797">
    <property type="entry name" value="HIRAN"/>
    <property type="match status" value="1"/>
</dbReference>
<dbReference type="InParanoid" id="A0A1X7UQN4"/>
<evidence type="ECO:0000259" key="4">
    <source>
        <dbReference type="Pfam" id="PF08797"/>
    </source>
</evidence>
<keyword evidence="2" id="KW-0378">Hydrolase</keyword>
<feature type="region of interest" description="Disordered" evidence="3">
    <location>
        <begin position="131"/>
        <end position="153"/>
    </location>
</feature>
<accession>A0A1X7UQN4</accession>
<reference evidence="5" key="1">
    <citation type="submission" date="2017-05" db="UniProtKB">
        <authorList>
            <consortium name="EnsemblMetazoa"/>
        </authorList>
    </citation>
    <scope>IDENTIFICATION</scope>
</reference>
<dbReference type="eggNOG" id="ENOG502SWA7">
    <property type="taxonomic scope" value="Eukaryota"/>
</dbReference>
<protein>
    <recommendedName>
        <fullName evidence="4">HIRAN domain-containing protein</fullName>
    </recommendedName>
</protein>
<evidence type="ECO:0000256" key="1">
    <source>
        <dbReference type="ARBA" id="ARBA00022723"/>
    </source>
</evidence>
<dbReference type="InterPro" id="IPR014905">
    <property type="entry name" value="HIRAN"/>
</dbReference>
<organism evidence="5">
    <name type="scientific">Amphimedon queenslandica</name>
    <name type="common">Sponge</name>
    <dbReference type="NCBI Taxonomy" id="400682"/>
    <lineage>
        <taxon>Eukaryota</taxon>
        <taxon>Metazoa</taxon>
        <taxon>Porifera</taxon>
        <taxon>Demospongiae</taxon>
        <taxon>Heteroscleromorpha</taxon>
        <taxon>Haplosclerida</taxon>
        <taxon>Niphatidae</taxon>
        <taxon>Amphimedon</taxon>
    </lineage>
</organism>
<keyword evidence="1" id="KW-0479">Metal-binding</keyword>
<evidence type="ECO:0000256" key="3">
    <source>
        <dbReference type="SAM" id="MobiDB-lite"/>
    </source>
</evidence>
<dbReference type="GO" id="GO:0008270">
    <property type="term" value="F:zinc ion binding"/>
    <property type="evidence" value="ECO:0007669"/>
    <property type="project" value="InterPro"/>
</dbReference>
<dbReference type="EnsemblMetazoa" id="Aqu2.1.29707_001">
    <property type="protein sequence ID" value="Aqu2.1.29707_001"/>
    <property type="gene ID" value="Aqu2.1.29707"/>
</dbReference>
<evidence type="ECO:0000256" key="2">
    <source>
        <dbReference type="ARBA" id="ARBA00022801"/>
    </source>
</evidence>
<name>A0A1X7UQN4_AMPQE</name>
<feature type="compositionally biased region" description="Basic residues" evidence="3">
    <location>
        <begin position="144"/>
        <end position="153"/>
    </location>
</feature>